<feature type="binding site" evidence="3">
    <location>
        <position position="54"/>
    </location>
    <ligand>
        <name>substrate</name>
    </ligand>
</feature>
<reference evidence="4 5" key="1">
    <citation type="submission" date="2019-11" db="EMBL/GenBank/DDBJ databases">
        <title>Pseudooceanicola pacifica sp. nov., isolated from deep-sea sediment of the Pacific Ocean.</title>
        <authorList>
            <person name="Lyu L."/>
        </authorList>
    </citation>
    <scope>NUCLEOTIDE SEQUENCE [LARGE SCALE GENOMIC DNA]</scope>
    <source>
        <strain evidence="4 5">216_PA32_1</strain>
    </source>
</reference>
<dbReference type="SMART" id="SM00855">
    <property type="entry name" value="PGAM"/>
    <property type="match status" value="1"/>
</dbReference>
<dbReference type="GO" id="GO:0016787">
    <property type="term" value="F:hydrolase activity"/>
    <property type="evidence" value="ECO:0007669"/>
    <property type="project" value="UniProtKB-KW"/>
</dbReference>
<dbReference type="Pfam" id="PF00300">
    <property type="entry name" value="His_Phos_1"/>
    <property type="match status" value="1"/>
</dbReference>
<dbReference type="EMBL" id="WNXQ01000001">
    <property type="protein sequence ID" value="MWB76442.1"/>
    <property type="molecule type" value="Genomic_DNA"/>
</dbReference>
<gene>
    <name evidence="4" type="ORF">GLS40_00235</name>
</gene>
<dbReference type="PANTHER" id="PTHR20935">
    <property type="entry name" value="PHOSPHOGLYCERATE MUTASE-RELATED"/>
    <property type="match status" value="1"/>
</dbReference>
<evidence type="ECO:0000256" key="3">
    <source>
        <dbReference type="PIRSR" id="PIRSR613078-2"/>
    </source>
</evidence>
<protein>
    <submittedName>
        <fullName evidence="4">Histidine phosphatase family protein</fullName>
    </submittedName>
</protein>
<dbReference type="InterPro" id="IPR013078">
    <property type="entry name" value="His_Pase_superF_clade-1"/>
</dbReference>
<evidence type="ECO:0000256" key="2">
    <source>
        <dbReference type="PIRSR" id="PIRSR613078-1"/>
    </source>
</evidence>
<evidence type="ECO:0000313" key="5">
    <source>
        <dbReference type="Proteomes" id="UP000443843"/>
    </source>
</evidence>
<evidence type="ECO:0000256" key="1">
    <source>
        <dbReference type="ARBA" id="ARBA00022801"/>
    </source>
</evidence>
<evidence type="ECO:0000313" key="4">
    <source>
        <dbReference type="EMBL" id="MWB76442.1"/>
    </source>
</evidence>
<keyword evidence="5" id="KW-1185">Reference proteome</keyword>
<name>A0A844W9Y6_9RHOB</name>
<organism evidence="4 5">
    <name type="scientific">Pseudooceanicola pacificus</name>
    <dbReference type="NCBI Taxonomy" id="2676438"/>
    <lineage>
        <taxon>Bacteria</taxon>
        <taxon>Pseudomonadati</taxon>
        <taxon>Pseudomonadota</taxon>
        <taxon>Alphaproteobacteria</taxon>
        <taxon>Rhodobacterales</taxon>
        <taxon>Paracoccaceae</taxon>
        <taxon>Pseudooceanicola</taxon>
    </lineage>
</organism>
<dbReference type="RefSeq" id="WP_160380594.1">
    <property type="nucleotide sequence ID" value="NZ_WNXQ01000001.1"/>
</dbReference>
<feature type="active site" description="Proton donor/acceptor" evidence="2">
    <location>
        <position position="81"/>
    </location>
</feature>
<feature type="active site" description="Tele-phosphohistidine intermediate" evidence="2">
    <location>
        <position position="9"/>
    </location>
</feature>
<dbReference type="SUPFAM" id="SSF53254">
    <property type="entry name" value="Phosphoglycerate mutase-like"/>
    <property type="match status" value="1"/>
</dbReference>
<proteinExistence type="predicted"/>
<sequence>MPVLYLVRHGQASFGADDYDVLSPTGHRQAEAVGRALAAQGVTPDAWVMGDMRRHRETMEGILTGMDATGITPEVHAGLNEYDFGALLKAKMKAAGQDDAPPPDRRNYFRTLREVVQEWHRDEIPDPYETYGTFRDRVEDARTFCMREGVETVLAVSSGGAIGQMIARLLDAPPITQVKLQLQMKNCAVNRIVYSARNAYLHGFNETPYIDASNEAEMLTYS</sequence>
<dbReference type="Gene3D" id="3.40.50.1240">
    <property type="entry name" value="Phosphoglycerate mutase-like"/>
    <property type="match status" value="1"/>
</dbReference>
<dbReference type="Proteomes" id="UP000443843">
    <property type="component" value="Unassembled WGS sequence"/>
</dbReference>
<dbReference type="InterPro" id="IPR029033">
    <property type="entry name" value="His_PPase_superfam"/>
</dbReference>
<accession>A0A844W9Y6</accession>
<dbReference type="PANTHER" id="PTHR20935:SF0">
    <property type="entry name" value="SERINE_THREONINE-PROTEIN PHOSPHATASE PGAM5, MITOCHONDRIAL"/>
    <property type="match status" value="1"/>
</dbReference>
<dbReference type="AlphaFoldDB" id="A0A844W9Y6"/>
<dbReference type="InterPro" id="IPR051021">
    <property type="entry name" value="Mito_Ser/Thr_phosphatase"/>
</dbReference>
<keyword evidence="1" id="KW-0378">Hydrolase</keyword>
<dbReference type="CDD" id="cd07067">
    <property type="entry name" value="HP_PGM_like"/>
    <property type="match status" value="1"/>
</dbReference>
<comment type="caution">
    <text evidence="4">The sequence shown here is derived from an EMBL/GenBank/DDBJ whole genome shotgun (WGS) entry which is preliminary data.</text>
</comment>